<feature type="compositionally biased region" description="Basic and acidic residues" evidence="1">
    <location>
        <begin position="473"/>
        <end position="490"/>
    </location>
</feature>
<dbReference type="Proteomes" id="UP000198406">
    <property type="component" value="Unassembled WGS sequence"/>
</dbReference>
<gene>
    <name evidence="3" type="ORF">FisN_9Lh402</name>
</gene>
<feature type="chain" id="PRO_5012893634" evidence="2">
    <location>
        <begin position="21"/>
        <end position="674"/>
    </location>
</feature>
<feature type="compositionally biased region" description="Basic and acidic residues" evidence="1">
    <location>
        <begin position="516"/>
        <end position="529"/>
    </location>
</feature>
<feature type="region of interest" description="Disordered" evidence="1">
    <location>
        <begin position="148"/>
        <end position="177"/>
    </location>
</feature>
<protein>
    <submittedName>
        <fullName evidence="3">Uncharacterized protein</fullName>
    </submittedName>
</protein>
<feature type="region of interest" description="Disordered" evidence="1">
    <location>
        <begin position="505"/>
        <end position="529"/>
    </location>
</feature>
<proteinExistence type="predicted"/>
<reference evidence="3 4" key="1">
    <citation type="journal article" date="2015" name="Plant Cell">
        <title>Oil accumulation by the oleaginous diatom Fistulifera solaris as revealed by the genome and transcriptome.</title>
        <authorList>
            <person name="Tanaka T."/>
            <person name="Maeda Y."/>
            <person name="Veluchamy A."/>
            <person name="Tanaka M."/>
            <person name="Abida H."/>
            <person name="Marechal E."/>
            <person name="Bowler C."/>
            <person name="Muto M."/>
            <person name="Sunaga Y."/>
            <person name="Tanaka M."/>
            <person name="Yoshino T."/>
            <person name="Taniguchi T."/>
            <person name="Fukuda Y."/>
            <person name="Nemoto M."/>
            <person name="Matsumoto M."/>
            <person name="Wong P.S."/>
            <person name="Aburatani S."/>
            <person name="Fujibuchi W."/>
        </authorList>
    </citation>
    <scope>NUCLEOTIDE SEQUENCE [LARGE SCALE GENOMIC DNA]</scope>
    <source>
        <strain evidence="3 4">JPCC DA0580</strain>
    </source>
</reference>
<feature type="compositionally biased region" description="Polar residues" evidence="1">
    <location>
        <begin position="631"/>
        <end position="642"/>
    </location>
</feature>
<organism evidence="3 4">
    <name type="scientific">Fistulifera solaris</name>
    <name type="common">Oleaginous diatom</name>
    <dbReference type="NCBI Taxonomy" id="1519565"/>
    <lineage>
        <taxon>Eukaryota</taxon>
        <taxon>Sar</taxon>
        <taxon>Stramenopiles</taxon>
        <taxon>Ochrophyta</taxon>
        <taxon>Bacillariophyta</taxon>
        <taxon>Bacillariophyceae</taxon>
        <taxon>Bacillariophycidae</taxon>
        <taxon>Naviculales</taxon>
        <taxon>Naviculaceae</taxon>
        <taxon>Fistulifera</taxon>
    </lineage>
</organism>
<evidence type="ECO:0000313" key="3">
    <source>
        <dbReference type="EMBL" id="GAX27078.1"/>
    </source>
</evidence>
<feature type="region of interest" description="Disordered" evidence="1">
    <location>
        <begin position="193"/>
        <end position="218"/>
    </location>
</feature>
<feature type="region of interest" description="Disordered" evidence="1">
    <location>
        <begin position="473"/>
        <end position="493"/>
    </location>
</feature>
<feature type="signal peptide" evidence="2">
    <location>
        <begin position="1"/>
        <end position="20"/>
    </location>
</feature>
<feature type="compositionally biased region" description="Polar residues" evidence="1">
    <location>
        <begin position="200"/>
        <end position="211"/>
    </location>
</feature>
<feature type="region of interest" description="Disordered" evidence="1">
    <location>
        <begin position="585"/>
        <end position="674"/>
    </location>
</feature>
<sequence>MKVAIAVAVILSALSSETLATFVSPTGKTHRAIIARFSENDDRKEVPWLSGEVDGNGHIIDGNLPAKFRRMQLNYESDCQPTWKRAPNPPKTTADFLQHLETVRIGEEVGKPAKKNPYGAYEKPVSSWITEIPRQPLEGDISVYAPPSGASNSSPIDFRTKKVPEQRPSSFSPWINHTQRKPLAGDFSVHEYDMEEKKGNSSPSPAEQSNELKFPSHDPALTLGLNPLASLSLAPLPLTRPGLTSRFSPEYHSGHHPSWFHFSTSDALIGGSTLKKIRITEQSPFYFGQPSSASDKSVTDEKDIASAPSSFIDAEFEEDELAAEVTKLREMALEAAESARVAELDAAEKTQQARRASEEARLAELHAVEKAVAARDAAQTARLALENLRKVREEEAARLAEEARLEALREKEEQARLEALAKKRELARQEEIARAMKREQDELMQLQQERAKKEEMAAKVKWEQEVLLKRQRERAMQEKSDKNMLKEQGKVPKLQNELLNEQYNVERAGNQQSSSKLKEQRAESESEVEAARLREEFRVAQIAKKNMGTKCDAKIAKSTKQNDHEEVERLLALAIDKQKDLFEIENNKNRWNEAESVTINRCSTERDYQNNMKRSFRRDERKSSDDEGSANLDSKSQESSLGQEIPEEKVLRSKIDSAMKHKNESEGDSKVKSK</sequence>
<dbReference type="InParanoid" id="A0A1Z5KMB2"/>
<comment type="caution">
    <text evidence="3">The sequence shown here is derived from an EMBL/GenBank/DDBJ whole genome shotgun (WGS) entry which is preliminary data.</text>
</comment>
<keyword evidence="2" id="KW-0732">Signal</keyword>
<evidence type="ECO:0000256" key="2">
    <source>
        <dbReference type="SAM" id="SignalP"/>
    </source>
</evidence>
<evidence type="ECO:0000313" key="4">
    <source>
        <dbReference type="Proteomes" id="UP000198406"/>
    </source>
</evidence>
<dbReference type="EMBL" id="BDSP01000252">
    <property type="protein sequence ID" value="GAX27078.1"/>
    <property type="molecule type" value="Genomic_DNA"/>
</dbReference>
<dbReference type="AlphaFoldDB" id="A0A1Z5KMB2"/>
<feature type="compositionally biased region" description="Polar residues" evidence="1">
    <location>
        <begin position="167"/>
        <end position="177"/>
    </location>
</feature>
<name>A0A1Z5KMB2_FISSO</name>
<feature type="compositionally biased region" description="Basic and acidic residues" evidence="1">
    <location>
        <begin position="646"/>
        <end position="674"/>
    </location>
</feature>
<accession>A0A1Z5KMB2</accession>
<keyword evidence="4" id="KW-1185">Reference proteome</keyword>
<feature type="compositionally biased region" description="Polar residues" evidence="1">
    <location>
        <begin position="505"/>
        <end position="515"/>
    </location>
</feature>
<evidence type="ECO:0000256" key="1">
    <source>
        <dbReference type="SAM" id="MobiDB-lite"/>
    </source>
</evidence>